<dbReference type="Proteomes" id="UP000265515">
    <property type="component" value="Unassembled WGS sequence"/>
</dbReference>
<proteinExistence type="predicted"/>
<organism evidence="1 2">
    <name type="scientific">Chara braunii</name>
    <name type="common">Braun's stonewort</name>
    <dbReference type="NCBI Taxonomy" id="69332"/>
    <lineage>
        <taxon>Eukaryota</taxon>
        <taxon>Viridiplantae</taxon>
        <taxon>Streptophyta</taxon>
        <taxon>Charophyceae</taxon>
        <taxon>Charales</taxon>
        <taxon>Characeae</taxon>
        <taxon>Chara</taxon>
    </lineage>
</organism>
<evidence type="ECO:0000313" key="1">
    <source>
        <dbReference type="EMBL" id="GBG83123.1"/>
    </source>
</evidence>
<keyword evidence="2" id="KW-1185">Reference proteome</keyword>
<reference evidence="1 2" key="1">
    <citation type="journal article" date="2018" name="Cell">
        <title>The Chara Genome: Secondary Complexity and Implications for Plant Terrestrialization.</title>
        <authorList>
            <person name="Nishiyama T."/>
            <person name="Sakayama H."/>
            <person name="Vries J.D."/>
            <person name="Buschmann H."/>
            <person name="Saint-Marcoux D."/>
            <person name="Ullrich K.K."/>
            <person name="Haas F.B."/>
            <person name="Vanderstraeten L."/>
            <person name="Becker D."/>
            <person name="Lang D."/>
            <person name="Vosolsobe S."/>
            <person name="Rombauts S."/>
            <person name="Wilhelmsson P.K.I."/>
            <person name="Janitza P."/>
            <person name="Kern R."/>
            <person name="Heyl A."/>
            <person name="Rumpler F."/>
            <person name="Villalobos L.I.A.C."/>
            <person name="Clay J.M."/>
            <person name="Skokan R."/>
            <person name="Toyoda A."/>
            <person name="Suzuki Y."/>
            <person name="Kagoshima H."/>
            <person name="Schijlen E."/>
            <person name="Tajeshwar N."/>
            <person name="Catarino B."/>
            <person name="Hetherington A.J."/>
            <person name="Saltykova A."/>
            <person name="Bonnot C."/>
            <person name="Breuninger H."/>
            <person name="Symeonidi A."/>
            <person name="Radhakrishnan G.V."/>
            <person name="Van Nieuwerburgh F."/>
            <person name="Deforce D."/>
            <person name="Chang C."/>
            <person name="Karol K.G."/>
            <person name="Hedrich R."/>
            <person name="Ulvskov P."/>
            <person name="Glockner G."/>
            <person name="Delwiche C.F."/>
            <person name="Petrasek J."/>
            <person name="Van de Peer Y."/>
            <person name="Friml J."/>
            <person name="Beilby M."/>
            <person name="Dolan L."/>
            <person name="Kohara Y."/>
            <person name="Sugano S."/>
            <person name="Fujiyama A."/>
            <person name="Delaux P.-M."/>
            <person name="Quint M."/>
            <person name="TheiBen G."/>
            <person name="Hagemann M."/>
            <person name="Harholt J."/>
            <person name="Dunand C."/>
            <person name="Zachgo S."/>
            <person name="Langdale J."/>
            <person name="Maumus F."/>
            <person name="Straeten D.V.D."/>
            <person name="Gould S.B."/>
            <person name="Rensing S.A."/>
        </authorList>
    </citation>
    <scope>NUCLEOTIDE SEQUENCE [LARGE SCALE GENOMIC DNA]</scope>
    <source>
        <strain evidence="1 2">S276</strain>
    </source>
</reference>
<comment type="caution">
    <text evidence="1">The sequence shown here is derived from an EMBL/GenBank/DDBJ whole genome shotgun (WGS) entry which is preliminary data.</text>
</comment>
<gene>
    <name evidence="1" type="ORF">CBR_g36741</name>
</gene>
<dbReference type="Gramene" id="GBG83123">
    <property type="protein sequence ID" value="GBG83123"/>
    <property type="gene ID" value="CBR_g36741"/>
</dbReference>
<protein>
    <submittedName>
        <fullName evidence="1">Uncharacterized protein</fullName>
    </submittedName>
</protein>
<name>A0A388LLK8_CHABU</name>
<dbReference type="AlphaFoldDB" id="A0A388LLK8"/>
<accession>A0A388LLK8</accession>
<sequence>MYHRWCSICCSRYSQLHPHAVYAWRSILCIIDGVGSAAVGIRNYMHTPCMLSSRFYVSSRMDLNDTAERVEKNRVVLSFEFFSLCSASNSSVCSQLPTLQLATS</sequence>
<dbReference type="EMBL" id="BFEA01000429">
    <property type="protein sequence ID" value="GBG83123.1"/>
    <property type="molecule type" value="Genomic_DNA"/>
</dbReference>
<evidence type="ECO:0000313" key="2">
    <source>
        <dbReference type="Proteomes" id="UP000265515"/>
    </source>
</evidence>